<name>X1NKV2_9ZZZZ</name>
<dbReference type="SUPFAM" id="SSF47729">
    <property type="entry name" value="IHF-like DNA-binding proteins"/>
    <property type="match status" value="1"/>
</dbReference>
<dbReference type="Pfam" id="PF00216">
    <property type="entry name" value="Bac_DNA_binding"/>
    <property type="match status" value="1"/>
</dbReference>
<proteinExistence type="predicted"/>
<dbReference type="InterPro" id="IPR010992">
    <property type="entry name" value="IHF-like_DNA-bd_dom_sf"/>
</dbReference>
<dbReference type="GO" id="GO:0003677">
    <property type="term" value="F:DNA binding"/>
    <property type="evidence" value="ECO:0007669"/>
    <property type="project" value="InterPro"/>
</dbReference>
<sequence length="43" mass="4921">MATITKKELIDRIAECTQAKRVTVKSIIQAFLDEITRELSKNN</sequence>
<dbReference type="Gene3D" id="4.10.520.10">
    <property type="entry name" value="IHF-like DNA-binding proteins"/>
    <property type="match status" value="1"/>
</dbReference>
<evidence type="ECO:0008006" key="2">
    <source>
        <dbReference type="Google" id="ProtNLM"/>
    </source>
</evidence>
<comment type="caution">
    <text evidence="1">The sequence shown here is derived from an EMBL/GenBank/DDBJ whole genome shotgun (WGS) entry which is preliminary data.</text>
</comment>
<reference evidence="1" key="1">
    <citation type="journal article" date="2014" name="Front. Microbiol.">
        <title>High frequency of phylogenetically diverse reductive dehalogenase-homologous genes in deep subseafloor sedimentary metagenomes.</title>
        <authorList>
            <person name="Kawai M."/>
            <person name="Futagami T."/>
            <person name="Toyoda A."/>
            <person name="Takaki Y."/>
            <person name="Nishi S."/>
            <person name="Hori S."/>
            <person name="Arai W."/>
            <person name="Tsubouchi T."/>
            <person name="Morono Y."/>
            <person name="Uchiyama I."/>
            <person name="Ito T."/>
            <person name="Fujiyama A."/>
            <person name="Inagaki F."/>
            <person name="Takami H."/>
        </authorList>
    </citation>
    <scope>NUCLEOTIDE SEQUENCE</scope>
    <source>
        <strain evidence="1">Expedition CK06-06</strain>
    </source>
</reference>
<organism evidence="1">
    <name type="scientific">marine sediment metagenome</name>
    <dbReference type="NCBI Taxonomy" id="412755"/>
    <lineage>
        <taxon>unclassified sequences</taxon>
        <taxon>metagenomes</taxon>
        <taxon>ecological metagenomes</taxon>
    </lineage>
</organism>
<protein>
    <recommendedName>
        <fullName evidence="2">Integration host factor subunit beta</fullName>
    </recommendedName>
</protein>
<gene>
    <name evidence="1" type="ORF">S06H3_34909</name>
</gene>
<dbReference type="GO" id="GO:0030527">
    <property type="term" value="F:structural constituent of chromatin"/>
    <property type="evidence" value="ECO:0007669"/>
    <property type="project" value="InterPro"/>
</dbReference>
<dbReference type="AlphaFoldDB" id="X1NKV2"/>
<dbReference type="EMBL" id="BARV01021008">
    <property type="protein sequence ID" value="GAI19314.1"/>
    <property type="molecule type" value="Genomic_DNA"/>
</dbReference>
<feature type="non-terminal residue" evidence="1">
    <location>
        <position position="43"/>
    </location>
</feature>
<dbReference type="InterPro" id="IPR000119">
    <property type="entry name" value="Hist_DNA-bd"/>
</dbReference>
<accession>X1NKV2</accession>
<evidence type="ECO:0000313" key="1">
    <source>
        <dbReference type="EMBL" id="GAI19314.1"/>
    </source>
</evidence>